<dbReference type="AlphaFoldDB" id="A0A8E2JCY3"/>
<dbReference type="Pfam" id="PF24494">
    <property type="entry name" value="DUF7587"/>
    <property type="match status" value="1"/>
</dbReference>
<feature type="compositionally biased region" description="Low complexity" evidence="1">
    <location>
        <begin position="19"/>
        <end position="28"/>
    </location>
</feature>
<dbReference type="EMBL" id="KV745096">
    <property type="protein sequence ID" value="OCK77853.1"/>
    <property type="molecule type" value="Genomic_DNA"/>
</dbReference>
<evidence type="ECO:0000256" key="1">
    <source>
        <dbReference type="SAM" id="MobiDB-lite"/>
    </source>
</evidence>
<dbReference type="OrthoDB" id="5386629at2759"/>
<protein>
    <recommendedName>
        <fullName evidence="2">DUF7587 domain-containing protein</fullName>
    </recommendedName>
</protein>
<evidence type="ECO:0000313" key="3">
    <source>
        <dbReference type="EMBL" id="OCK77853.1"/>
    </source>
</evidence>
<sequence length="322" mass="36557">MACRSAFPQNSESTVPPNSTSSGTISSSDYETLDEENGRRLSFIDSRQLLFRTCHRLSQGSNERDRDITAGRLVQGPFPTQAEWYETISKHVKGAKTLSPHISLTSDLLRAINLAFKFQRHDMRDVIIFVVDRTKLDSGSVFDVNTAINFLGGKTEPMYNTEILVWQKIPMEAVICSWSLDELVTLSDIFTFLKSAGGQKLGKTRNALRSHADFPTIPRIVTLATRQLGMNPDSFTTMQLVMTMVAWTNKKCTMKELQDFETSIAIEERHEIDCALYSARDNSPHLDFREWRRRRQSQALHGVSEISGVIKIIKSFRNTENE</sequence>
<feature type="region of interest" description="Disordered" evidence="1">
    <location>
        <begin position="1"/>
        <end position="33"/>
    </location>
</feature>
<dbReference type="InterPro" id="IPR056009">
    <property type="entry name" value="DUF7587"/>
</dbReference>
<evidence type="ECO:0000259" key="2">
    <source>
        <dbReference type="Pfam" id="PF24494"/>
    </source>
</evidence>
<evidence type="ECO:0000313" key="4">
    <source>
        <dbReference type="Proteomes" id="UP000250266"/>
    </source>
</evidence>
<organism evidence="3 4">
    <name type="scientific">Lepidopterella palustris CBS 459.81</name>
    <dbReference type="NCBI Taxonomy" id="1314670"/>
    <lineage>
        <taxon>Eukaryota</taxon>
        <taxon>Fungi</taxon>
        <taxon>Dikarya</taxon>
        <taxon>Ascomycota</taxon>
        <taxon>Pezizomycotina</taxon>
        <taxon>Dothideomycetes</taxon>
        <taxon>Pleosporomycetidae</taxon>
        <taxon>Mytilinidiales</taxon>
        <taxon>Argynnaceae</taxon>
        <taxon>Lepidopterella</taxon>
    </lineage>
</organism>
<accession>A0A8E2JCY3</accession>
<reference evidence="3 4" key="1">
    <citation type="journal article" date="2016" name="Nat. Commun.">
        <title>Ectomycorrhizal ecology is imprinted in the genome of the dominant symbiotic fungus Cenococcum geophilum.</title>
        <authorList>
            <consortium name="DOE Joint Genome Institute"/>
            <person name="Peter M."/>
            <person name="Kohler A."/>
            <person name="Ohm R.A."/>
            <person name="Kuo A."/>
            <person name="Krutzmann J."/>
            <person name="Morin E."/>
            <person name="Arend M."/>
            <person name="Barry K.W."/>
            <person name="Binder M."/>
            <person name="Choi C."/>
            <person name="Clum A."/>
            <person name="Copeland A."/>
            <person name="Grisel N."/>
            <person name="Haridas S."/>
            <person name="Kipfer T."/>
            <person name="LaButti K."/>
            <person name="Lindquist E."/>
            <person name="Lipzen A."/>
            <person name="Maire R."/>
            <person name="Meier B."/>
            <person name="Mihaltcheva S."/>
            <person name="Molinier V."/>
            <person name="Murat C."/>
            <person name="Poggeler S."/>
            <person name="Quandt C.A."/>
            <person name="Sperisen C."/>
            <person name="Tritt A."/>
            <person name="Tisserant E."/>
            <person name="Crous P.W."/>
            <person name="Henrissat B."/>
            <person name="Nehls U."/>
            <person name="Egli S."/>
            <person name="Spatafora J.W."/>
            <person name="Grigoriev I.V."/>
            <person name="Martin F.M."/>
        </authorList>
    </citation>
    <scope>NUCLEOTIDE SEQUENCE [LARGE SCALE GENOMIC DNA]</scope>
    <source>
        <strain evidence="3 4">CBS 459.81</strain>
    </source>
</reference>
<gene>
    <name evidence="3" type="ORF">K432DRAFT_406960</name>
</gene>
<feature type="compositionally biased region" description="Polar residues" evidence="1">
    <location>
        <begin position="7"/>
        <end position="18"/>
    </location>
</feature>
<feature type="domain" description="DUF7587" evidence="2">
    <location>
        <begin position="46"/>
        <end position="183"/>
    </location>
</feature>
<keyword evidence="4" id="KW-1185">Reference proteome</keyword>
<dbReference type="Proteomes" id="UP000250266">
    <property type="component" value="Unassembled WGS sequence"/>
</dbReference>
<name>A0A8E2JCY3_9PEZI</name>
<proteinExistence type="predicted"/>